<accession>A0A6J5SVY9</accession>
<dbReference type="EMBL" id="LR797485">
    <property type="protein sequence ID" value="CAB4219732.1"/>
    <property type="molecule type" value="Genomic_DNA"/>
</dbReference>
<evidence type="ECO:0000313" key="5">
    <source>
        <dbReference type="EMBL" id="CAB4178464.1"/>
    </source>
</evidence>
<organism evidence="6">
    <name type="scientific">uncultured Caudovirales phage</name>
    <dbReference type="NCBI Taxonomy" id="2100421"/>
    <lineage>
        <taxon>Viruses</taxon>
        <taxon>Duplodnaviria</taxon>
        <taxon>Heunggongvirae</taxon>
        <taxon>Uroviricota</taxon>
        <taxon>Caudoviricetes</taxon>
        <taxon>Peduoviridae</taxon>
        <taxon>Maltschvirus</taxon>
        <taxon>Maltschvirus maltsch</taxon>
    </lineage>
</organism>
<feature type="region of interest" description="Disordered" evidence="3">
    <location>
        <begin position="227"/>
        <end position="252"/>
    </location>
</feature>
<dbReference type="GO" id="GO:0044423">
    <property type="term" value="C:virion component"/>
    <property type="evidence" value="ECO:0007669"/>
    <property type="project" value="UniProtKB-KW"/>
</dbReference>
<evidence type="ECO:0000256" key="3">
    <source>
        <dbReference type="SAM" id="MobiDB-lite"/>
    </source>
</evidence>
<dbReference type="SUPFAM" id="SSF56563">
    <property type="entry name" value="Major capsid protein gp5"/>
    <property type="match status" value="1"/>
</dbReference>
<dbReference type="InterPro" id="IPR054612">
    <property type="entry name" value="Phage_capsid-like_C"/>
</dbReference>
<sequence length="476" mass="51997">MSVETEARTAGQLAEDRLMLVAKVKALRDELVVADEATRADKLADFQSAIEQFENCEAKYNLQKALENANSMIEKLSQQPNRPSSSGYSKAATVDRHTGQLIDPGDLASLGNKEVLGHGEYNKAFEAFLESRGKLGDVRSRNHRDILERYGKGGERSLATNEIFMPFSKVTTLTASSGTGSNLVAPDFRFDVITQRSVTPIIMKLARVITTDVSTVTFPKNTDTNTDTGRVGIVGTAPVKGEQPTSNSRDTGAFTSLTINAKTGTMYTDVSADMFQDVPGFNAYLNQEVYKLFANRIDKEVFSQTQVSDAPEAILANTDIVSFASGTAALLGADSSTIYNNLTNMFFGFRQSYAANLSWVFPRATHGVLYKVKDTTGQPILYNYQSGAFANGPQYSLFGAPTNYAEYMPATGVSAAKSILVGDFSEYLLLMRQGFTVIVDDLSQQSSNNIRVNFKYRIGGAVRDARAFTYLRESVS</sequence>
<reference evidence="6" key="1">
    <citation type="submission" date="2020-05" db="EMBL/GenBank/DDBJ databases">
        <authorList>
            <person name="Chiriac C."/>
            <person name="Salcher M."/>
            <person name="Ghai R."/>
            <person name="Kavagutti S V."/>
        </authorList>
    </citation>
    <scope>NUCLEOTIDE SEQUENCE</scope>
</reference>
<evidence type="ECO:0000313" key="6">
    <source>
        <dbReference type="EMBL" id="CAB4219732.1"/>
    </source>
</evidence>
<feature type="compositionally biased region" description="Polar residues" evidence="3">
    <location>
        <begin position="243"/>
        <end position="252"/>
    </location>
</feature>
<dbReference type="Gene3D" id="3.30.2320.10">
    <property type="entry name" value="hypothetical protein PF0899 domain"/>
    <property type="match status" value="1"/>
</dbReference>
<proteinExistence type="predicted"/>
<dbReference type="EMBL" id="LR796967">
    <property type="protein sequence ID" value="CAB4178464.1"/>
    <property type="molecule type" value="Genomic_DNA"/>
</dbReference>
<evidence type="ECO:0000256" key="2">
    <source>
        <dbReference type="ARBA" id="ARBA00022844"/>
    </source>
</evidence>
<name>A0A6J5SVY9_9CAUD</name>
<evidence type="ECO:0000256" key="1">
    <source>
        <dbReference type="ARBA" id="ARBA00004328"/>
    </source>
</evidence>
<dbReference type="InterPro" id="IPR024455">
    <property type="entry name" value="Phage_capsid"/>
</dbReference>
<dbReference type="NCBIfam" id="TIGR01554">
    <property type="entry name" value="major_cap_HK97"/>
    <property type="match status" value="1"/>
</dbReference>
<protein>
    <submittedName>
        <fullName evidence="6">Major_cap_HK97, phage major capsid protein, HK97 family</fullName>
    </submittedName>
</protein>
<dbReference type="Pfam" id="PF05065">
    <property type="entry name" value="Phage_capsid"/>
    <property type="match status" value="1"/>
</dbReference>
<feature type="domain" description="Phage capsid-like C-terminal" evidence="4">
    <location>
        <begin position="180"/>
        <end position="471"/>
    </location>
</feature>
<keyword evidence="2" id="KW-0946">Virion</keyword>
<comment type="subcellular location">
    <subcellularLocation>
        <location evidence="1">Virion</location>
    </subcellularLocation>
</comment>
<dbReference type="Gene3D" id="3.30.2400.10">
    <property type="entry name" value="Major capsid protein gp5"/>
    <property type="match status" value="1"/>
</dbReference>
<evidence type="ECO:0000259" key="4">
    <source>
        <dbReference type="Pfam" id="PF05065"/>
    </source>
</evidence>
<gene>
    <name evidence="5" type="ORF">UFOVP1021_29</name>
    <name evidence="6" type="ORF">UFOVP1622_50</name>
</gene>